<feature type="region of interest" description="Disordered" evidence="1">
    <location>
        <begin position="1"/>
        <end position="31"/>
    </location>
</feature>
<evidence type="ECO:0000313" key="3">
    <source>
        <dbReference type="Proteomes" id="UP001221898"/>
    </source>
</evidence>
<feature type="compositionally biased region" description="Basic and acidic residues" evidence="1">
    <location>
        <begin position="147"/>
        <end position="156"/>
    </location>
</feature>
<protein>
    <submittedName>
        <fullName evidence="2">Uncharacterized protein</fullName>
    </submittedName>
</protein>
<feature type="region of interest" description="Disordered" evidence="1">
    <location>
        <begin position="121"/>
        <end position="156"/>
    </location>
</feature>
<dbReference type="AlphaFoldDB" id="A0AAD7TCE1"/>
<organism evidence="2 3">
    <name type="scientific">Aldrovandia affinis</name>
    <dbReference type="NCBI Taxonomy" id="143900"/>
    <lineage>
        <taxon>Eukaryota</taxon>
        <taxon>Metazoa</taxon>
        <taxon>Chordata</taxon>
        <taxon>Craniata</taxon>
        <taxon>Vertebrata</taxon>
        <taxon>Euteleostomi</taxon>
        <taxon>Actinopterygii</taxon>
        <taxon>Neopterygii</taxon>
        <taxon>Teleostei</taxon>
        <taxon>Notacanthiformes</taxon>
        <taxon>Halosauridae</taxon>
        <taxon>Aldrovandia</taxon>
    </lineage>
</organism>
<sequence length="156" mass="16725">MKGVNHPSGATHCTQRFNLQRPAPPLGSKLRPPPYLSSANWPKASGQVFMELFFCRCGAGQTACPHGPENPPGKNNSPRACGEIKSDSTLGGIIQDRCPNTSLALGGPTVAEDSVCTAAAQTRCDNEELRDGPRPQLRWEQSASLPKGHERNKGNH</sequence>
<evidence type="ECO:0000256" key="1">
    <source>
        <dbReference type="SAM" id="MobiDB-lite"/>
    </source>
</evidence>
<dbReference type="EMBL" id="JAINUG010000002">
    <property type="protein sequence ID" value="KAJ8418359.1"/>
    <property type="molecule type" value="Genomic_DNA"/>
</dbReference>
<proteinExistence type="predicted"/>
<evidence type="ECO:0000313" key="2">
    <source>
        <dbReference type="EMBL" id="KAJ8418359.1"/>
    </source>
</evidence>
<gene>
    <name evidence="2" type="ORF">AAFF_G00140680</name>
</gene>
<dbReference type="Proteomes" id="UP001221898">
    <property type="component" value="Unassembled WGS sequence"/>
</dbReference>
<comment type="caution">
    <text evidence="2">The sequence shown here is derived from an EMBL/GenBank/DDBJ whole genome shotgun (WGS) entry which is preliminary data.</text>
</comment>
<name>A0AAD7TCE1_9TELE</name>
<feature type="compositionally biased region" description="Basic and acidic residues" evidence="1">
    <location>
        <begin position="124"/>
        <end position="133"/>
    </location>
</feature>
<reference evidence="2" key="1">
    <citation type="journal article" date="2023" name="Science">
        <title>Genome structures resolve the early diversification of teleost fishes.</title>
        <authorList>
            <person name="Parey E."/>
            <person name="Louis A."/>
            <person name="Montfort J."/>
            <person name="Bouchez O."/>
            <person name="Roques C."/>
            <person name="Iampietro C."/>
            <person name="Lluch J."/>
            <person name="Castinel A."/>
            <person name="Donnadieu C."/>
            <person name="Desvignes T."/>
            <person name="Floi Bucao C."/>
            <person name="Jouanno E."/>
            <person name="Wen M."/>
            <person name="Mejri S."/>
            <person name="Dirks R."/>
            <person name="Jansen H."/>
            <person name="Henkel C."/>
            <person name="Chen W.J."/>
            <person name="Zahm M."/>
            <person name="Cabau C."/>
            <person name="Klopp C."/>
            <person name="Thompson A.W."/>
            <person name="Robinson-Rechavi M."/>
            <person name="Braasch I."/>
            <person name="Lecointre G."/>
            <person name="Bobe J."/>
            <person name="Postlethwait J.H."/>
            <person name="Berthelot C."/>
            <person name="Roest Crollius H."/>
            <person name="Guiguen Y."/>
        </authorList>
    </citation>
    <scope>NUCLEOTIDE SEQUENCE</scope>
    <source>
        <strain evidence="2">NC1722</strain>
    </source>
</reference>
<keyword evidence="3" id="KW-1185">Reference proteome</keyword>
<accession>A0AAD7TCE1</accession>